<gene>
    <name evidence="2" type="ORF">PIB30_029605</name>
</gene>
<evidence type="ECO:0000256" key="1">
    <source>
        <dbReference type="SAM" id="MobiDB-lite"/>
    </source>
</evidence>
<dbReference type="Proteomes" id="UP001341840">
    <property type="component" value="Unassembled WGS sequence"/>
</dbReference>
<sequence length="231" mass="25774">MNRIGEEENLLPQDAGVEHIEFCSNLPPLATPIGSSLAVRILRYFIWLDEYVYSFVVNEAANRFEVSGELVNLEEKIVCQTLTTRNALVTGGFWGGRYRGILGRIYRRKWLLKTSEKDLPADFKIPRNPNTPNPNLSSTAPAVFCHPRRPGWRQKPSPSPPLQLEVVVLTSIATSEVGFVASHFVSRLKSSRSQEHHRSVSSSVVSSPSPWSPPLPAQQAMEQGTSQQDHS</sequence>
<organism evidence="2 3">
    <name type="scientific">Stylosanthes scabra</name>
    <dbReference type="NCBI Taxonomy" id="79078"/>
    <lineage>
        <taxon>Eukaryota</taxon>
        <taxon>Viridiplantae</taxon>
        <taxon>Streptophyta</taxon>
        <taxon>Embryophyta</taxon>
        <taxon>Tracheophyta</taxon>
        <taxon>Spermatophyta</taxon>
        <taxon>Magnoliopsida</taxon>
        <taxon>eudicotyledons</taxon>
        <taxon>Gunneridae</taxon>
        <taxon>Pentapetalae</taxon>
        <taxon>rosids</taxon>
        <taxon>fabids</taxon>
        <taxon>Fabales</taxon>
        <taxon>Fabaceae</taxon>
        <taxon>Papilionoideae</taxon>
        <taxon>50 kb inversion clade</taxon>
        <taxon>dalbergioids sensu lato</taxon>
        <taxon>Dalbergieae</taxon>
        <taxon>Pterocarpus clade</taxon>
        <taxon>Stylosanthes</taxon>
    </lineage>
</organism>
<reference evidence="2 3" key="1">
    <citation type="journal article" date="2023" name="Plants (Basel)">
        <title>Bridging the Gap: Combining Genomics and Transcriptomics Approaches to Understand Stylosanthes scabra, an Orphan Legume from the Brazilian Caatinga.</title>
        <authorList>
            <person name="Ferreira-Neto J.R.C."/>
            <person name="da Silva M.D."/>
            <person name="Binneck E."/>
            <person name="de Melo N.F."/>
            <person name="da Silva R.H."/>
            <person name="de Melo A.L.T.M."/>
            <person name="Pandolfi V."/>
            <person name="Bustamante F.O."/>
            <person name="Brasileiro-Vidal A.C."/>
            <person name="Benko-Iseppon A.M."/>
        </authorList>
    </citation>
    <scope>NUCLEOTIDE SEQUENCE [LARGE SCALE GENOMIC DNA]</scope>
    <source>
        <tissue evidence="2">Leaves</tissue>
    </source>
</reference>
<protein>
    <submittedName>
        <fullName evidence="2">Uncharacterized protein</fullName>
    </submittedName>
</protein>
<dbReference type="EMBL" id="JASCZI010271981">
    <property type="protein sequence ID" value="MED6218759.1"/>
    <property type="molecule type" value="Genomic_DNA"/>
</dbReference>
<feature type="compositionally biased region" description="Polar residues" evidence="1">
    <location>
        <begin position="220"/>
        <end position="231"/>
    </location>
</feature>
<keyword evidence="3" id="KW-1185">Reference proteome</keyword>
<feature type="region of interest" description="Disordered" evidence="1">
    <location>
        <begin position="190"/>
        <end position="231"/>
    </location>
</feature>
<evidence type="ECO:0000313" key="3">
    <source>
        <dbReference type="Proteomes" id="UP001341840"/>
    </source>
</evidence>
<feature type="compositionally biased region" description="Low complexity" evidence="1">
    <location>
        <begin position="200"/>
        <end position="209"/>
    </location>
</feature>
<evidence type="ECO:0000313" key="2">
    <source>
        <dbReference type="EMBL" id="MED6218759.1"/>
    </source>
</evidence>
<accession>A0ABU6ZB34</accession>
<proteinExistence type="predicted"/>
<comment type="caution">
    <text evidence="2">The sequence shown here is derived from an EMBL/GenBank/DDBJ whole genome shotgun (WGS) entry which is preliminary data.</text>
</comment>
<name>A0ABU6ZB34_9FABA</name>